<comment type="caution">
    <text evidence="1">The sequence shown here is derived from an EMBL/GenBank/DDBJ whole genome shotgun (WGS) entry which is preliminary data.</text>
</comment>
<dbReference type="SUPFAM" id="SSF46785">
    <property type="entry name" value="Winged helix' DNA-binding domain"/>
    <property type="match status" value="1"/>
</dbReference>
<dbReference type="Proteomes" id="UP000034753">
    <property type="component" value="Unassembled WGS sequence"/>
</dbReference>
<reference evidence="1 2" key="1">
    <citation type="journal article" date="2015" name="Nature">
        <title>rRNA introns, odd ribosomes, and small enigmatic genomes across a large radiation of phyla.</title>
        <authorList>
            <person name="Brown C.T."/>
            <person name="Hug L.A."/>
            <person name="Thomas B.C."/>
            <person name="Sharon I."/>
            <person name="Castelle C.J."/>
            <person name="Singh A."/>
            <person name="Wilkins M.J."/>
            <person name="Williams K.H."/>
            <person name="Banfield J.F."/>
        </authorList>
    </citation>
    <scope>NUCLEOTIDE SEQUENCE [LARGE SCALE GENOMIC DNA]</scope>
</reference>
<accession>A0A0G0WLV2</accession>
<gene>
    <name evidence="1" type="ORF">UU67_C0019G0007</name>
</gene>
<dbReference type="InterPro" id="IPR036390">
    <property type="entry name" value="WH_DNA-bd_sf"/>
</dbReference>
<dbReference type="EMBL" id="LCBN01000019">
    <property type="protein sequence ID" value="KKS13729.1"/>
    <property type="molecule type" value="Genomic_DNA"/>
</dbReference>
<evidence type="ECO:0000313" key="2">
    <source>
        <dbReference type="Proteomes" id="UP000034753"/>
    </source>
</evidence>
<evidence type="ECO:0000313" key="1">
    <source>
        <dbReference type="EMBL" id="KKS13729.1"/>
    </source>
</evidence>
<name>A0A0G0WLV2_9BACT</name>
<protein>
    <submittedName>
        <fullName evidence="1">Uncharacterized protein</fullName>
    </submittedName>
</protein>
<sequence length="186" mass="21228">MQEDLDLAKITLDAFHSIVYLSFLVKDSGLRERLIARAKPLLDRPGRSEFERVKMLEQTVACLLDYLELLVYLKSAPLGGLLETQKQVLKLKLIIVSKEKNAHPKKVSKPEEVQIETEKGNDQILDEKIIELVKTRDGCNFKDISGELGGEYSKRTLIRYINKLLARGLIKKKLGLDTRFPSYTVE</sequence>
<organism evidence="1 2">
    <name type="scientific">Candidatus Daviesbacteria bacterium GW2011_GWB1_41_5</name>
    <dbReference type="NCBI Taxonomy" id="1618429"/>
    <lineage>
        <taxon>Bacteria</taxon>
        <taxon>Candidatus Daviesiibacteriota</taxon>
    </lineage>
</organism>
<proteinExistence type="predicted"/>
<dbReference type="AlphaFoldDB" id="A0A0G0WLV2"/>